<organism evidence="1 2">
    <name type="scientific">Oribacterium sinus F0268</name>
    <dbReference type="NCBI Taxonomy" id="585501"/>
    <lineage>
        <taxon>Bacteria</taxon>
        <taxon>Bacillati</taxon>
        <taxon>Bacillota</taxon>
        <taxon>Clostridia</taxon>
        <taxon>Lachnospirales</taxon>
        <taxon>Lachnospiraceae</taxon>
        <taxon>Oribacterium</taxon>
    </lineage>
</organism>
<dbReference type="OrthoDB" id="9812140at2"/>
<protein>
    <submittedName>
        <fullName evidence="1">Uncharacterized protein</fullName>
    </submittedName>
</protein>
<dbReference type="SUPFAM" id="SSF52540">
    <property type="entry name" value="P-loop containing nucleoside triphosphate hydrolases"/>
    <property type="match status" value="1"/>
</dbReference>
<dbReference type="RefSeq" id="WP_007156263.1">
    <property type="nucleotide sequence ID" value="NZ_GG668533.1"/>
</dbReference>
<dbReference type="InterPro" id="IPR008533">
    <property type="entry name" value="DUF815"/>
</dbReference>
<dbReference type="AlphaFoldDB" id="C2KWD1"/>
<evidence type="ECO:0000313" key="2">
    <source>
        <dbReference type="Proteomes" id="UP000004121"/>
    </source>
</evidence>
<reference evidence="1 2" key="1">
    <citation type="submission" date="2009-04" db="EMBL/GenBank/DDBJ databases">
        <authorList>
            <person name="Qin X."/>
            <person name="Bachman B."/>
            <person name="Battles P."/>
            <person name="Bell A."/>
            <person name="Bess C."/>
            <person name="Bickham C."/>
            <person name="Chaboub L."/>
            <person name="Chen D."/>
            <person name="Coyle M."/>
            <person name="Deiros D.R."/>
            <person name="Dinh H."/>
            <person name="Forbes L."/>
            <person name="Fowler G."/>
            <person name="Francisco L."/>
            <person name="Fu Q."/>
            <person name="Gubbala S."/>
            <person name="Hale W."/>
            <person name="Han Y."/>
            <person name="Hemphill L."/>
            <person name="Highlander S.K."/>
            <person name="Hirani K."/>
            <person name="Hogues M."/>
            <person name="Jackson L."/>
            <person name="Jakkamsetti A."/>
            <person name="Javaid M."/>
            <person name="Jiang H."/>
            <person name="Korchina V."/>
            <person name="Kovar C."/>
            <person name="Lara F."/>
            <person name="Lee S."/>
            <person name="Mata R."/>
            <person name="Mathew T."/>
            <person name="Moen C."/>
            <person name="Morales K."/>
            <person name="Munidasa M."/>
            <person name="Nazareth L."/>
            <person name="Ngo R."/>
            <person name="Nguyen L."/>
            <person name="Okwuonu G."/>
            <person name="Ongeri F."/>
            <person name="Patil S."/>
            <person name="Petrosino J."/>
            <person name="Pham C."/>
            <person name="Pham P."/>
            <person name="Pu L.-L."/>
            <person name="Puazo M."/>
            <person name="Raj R."/>
            <person name="Reid J."/>
            <person name="Rouhana J."/>
            <person name="Saada N."/>
            <person name="Shang Y."/>
            <person name="Simmons D."/>
            <person name="Thornton R."/>
            <person name="Warren J."/>
            <person name="Weissenberger G."/>
            <person name="Zhang J."/>
            <person name="Zhang L."/>
            <person name="Zhou C."/>
            <person name="Zhu D."/>
            <person name="Muzny D."/>
            <person name="Worley K."/>
            <person name="Gibbs R."/>
        </authorList>
    </citation>
    <scope>NUCLEOTIDE SEQUENCE [LARGE SCALE GENOMIC DNA]</scope>
    <source>
        <strain evidence="1 2">F0268</strain>
    </source>
</reference>
<name>C2KWD1_9FIRM</name>
<dbReference type="Pfam" id="PF05673">
    <property type="entry name" value="DUF815"/>
    <property type="match status" value="1"/>
</dbReference>
<dbReference type="EMBL" id="ACKX01000081">
    <property type="protein sequence ID" value="EEJ51934.1"/>
    <property type="molecule type" value="Genomic_DNA"/>
</dbReference>
<dbReference type="STRING" id="585501.HMPREF6123_0800"/>
<sequence length="427" mass="49248">MNLERMEELLFYRNLLETDFVQDLKADAPYAALSRLFQNYSNMPKGTNLWHIFLSDFLLQDENSLSLSAEKRGWSHFSHPEFIQREMEILYSLYHLNLSFFFPKEQKAIDSVFRGKVSEAAKTEHFPSYSYEAQLLSFNNKLETAKDAQEFSSILEMEYKEKGVGLFRCHSAFSLEKENIFGTGSSEYCLEGLPLQKYPGFSTLLGYEKEISTLKENTEAFLAGKKANHVLLYGDAGTGKSSCMKALLEEYQSKGLRFVSLFKKDLEGIPFLLQALRERPYFFILYFDDLSFENFEVEYKLLKAVMEGGLEGRADNILLYATSNRRHLVKENLSDKNDIEYQEDLHHSDTTEEKLSLADRFGLSILFQKPAYTLYQKIVLSLANKYKLSISEEKLLTMANAWSIRRGAATGRTAEQFIQSLLVQKKD</sequence>
<dbReference type="InParanoid" id="C2KWD1"/>
<dbReference type="Gene3D" id="3.40.50.300">
    <property type="entry name" value="P-loop containing nucleotide triphosphate hydrolases"/>
    <property type="match status" value="1"/>
</dbReference>
<dbReference type="PANTHER" id="PTHR42935:SF1">
    <property type="entry name" value="SLR0930 PROTEIN"/>
    <property type="match status" value="1"/>
</dbReference>
<keyword evidence="2" id="KW-1185">Reference proteome</keyword>
<comment type="caution">
    <text evidence="1">The sequence shown here is derived from an EMBL/GenBank/DDBJ whole genome shotgun (WGS) entry which is preliminary data.</text>
</comment>
<dbReference type="CDD" id="cd00009">
    <property type="entry name" value="AAA"/>
    <property type="match status" value="1"/>
</dbReference>
<gene>
    <name evidence="1" type="ORF">HMPREF6123_0800</name>
</gene>
<dbReference type="InterPro" id="IPR027417">
    <property type="entry name" value="P-loop_NTPase"/>
</dbReference>
<dbReference type="Proteomes" id="UP000004121">
    <property type="component" value="Unassembled WGS sequence"/>
</dbReference>
<proteinExistence type="predicted"/>
<dbReference type="eggNOG" id="COG2607">
    <property type="taxonomic scope" value="Bacteria"/>
</dbReference>
<dbReference type="PANTHER" id="PTHR42935">
    <property type="entry name" value="SLR0930 PROTEIN"/>
    <property type="match status" value="1"/>
</dbReference>
<evidence type="ECO:0000313" key="1">
    <source>
        <dbReference type="EMBL" id="EEJ51934.1"/>
    </source>
</evidence>
<dbReference type="HOGENOM" id="CLU_039512_1_1_9"/>
<accession>C2KWD1</accession>